<feature type="transmembrane region" description="Helical" evidence="1">
    <location>
        <begin position="117"/>
        <end position="135"/>
    </location>
</feature>
<evidence type="ECO:0000256" key="1">
    <source>
        <dbReference type="SAM" id="Phobius"/>
    </source>
</evidence>
<keyword evidence="3" id="KW-1185">Reference proteome</keyword>
<keyword evidence="1" id="KW-0812">Transmembrane</keyword>
<proteinExistence type="predicted"/>
<dbReference type="EMBL" id="JBIAPI010000007">
    <property type="protein sequence ID" value="MFF3226088.1"/>
    <property type="molecule type" value="Genomic_DNA"/>
</dbReference>
<name>A0ABW6QXU3_9NOCA</name>
<organism evidence="2 3">
    <name type="scientific">Nocardia suismassiliense</name>
    <dbReference type="NCBI Taxonomy" id="2077092"/>
    <lineage>
        <taxon>Bacteria</taxon>
        <taxon>Bacillati</taxon>
        <taxon>Actinomycetota</taxon>
        <taxon>Actinomycetes</taxon>
        <taxon>Mycobacteriales</taxon>
        <taxon>Nocardiaceae</taxon>
        <taxon>Nocardia</taxon>
    </lineage>
</organism>
<feature type="transmembrane region" description="Helical" evidence="1">
    <location>
        <begin position="147"/>
        <end position="168"/>
    </location>
</feature>
<dbReference type="RefSeq" id="WP_387721070.1">
    <property type="nucleotide sequence ID" value="NZ_JBIAPI010000007.1"/>
</dbReference>
<sequence length="190" mass="21538">MTMAAEDIVRGSLFVDYIGLFVPAGVVTGALIAALVAWWNERRSPLDQLKSLIDIRKDWPPYLKGVEAVDYEIGRQLAKLRIAADVADLPSYRLQVDSGLAAVQQARRRRQRTTRRLMFWLTMAVIVIGTSLYWTERYPDRPANERIWVPLIVLSLAGPLLVLARDLWESRRKKIARAELLRAAQAGKGE</sequence>
<feature type="transmembrane region" description="Helical" evidence="1">
    <location>
        <begin position="20"/>
        <end position="40"/>
    </location>
</feature>
<keyword evidence="1" id="KW-1133">Transmembrane helix</keyword>
<evidence type="ECO:0000313" key="3">
    <source>
        <dbReference type="Proteomes" id="UP001601948"/>
    </source>
</evidence>
<gene>
    <name evidence="2" type="ORF">ACFYV7_25050</name>
</gene>
<dbReference type="Proteomes" id="UP001601948">
    <property type="component" value="Unassembled WGS sequence"/>
</dbReference>
<reference evidence="2 3" key="1">
    <citation type="submission" date="2024-10" db="EMBL/GenBank/DDBJ databases">
        <title>The Natural Products Discovery Center: Release of the First 8490 Sequenced Strains for Exploring Actinobacteria Biosynthetic Diversity.</title>
        <authorList>
            <person name="Kalkreuter E."/>
            <person name="Kautsar S.A."/>
            <person name="Yang D."/>
            <person name="Bader C.D."/>
            <person name="Teijaro C.N."/>
            <person name="Fluegel L."/>
            <person name="Davis C.M."/>
            <person name="Simpson J.R."/>
            <person name="Lauterbach L."/>
            <person name="Steele A.D."/>
            <person name="Gui C."/>
            <person name="Meng S."/>
            <person name="Li G."/>
            <person name="Viehrig K."/>
            <person name="Ye F."/>
            <person name="Su P."/>
            <person name="Kiefer A.F."/>
            <person name="Nichols A."/>
            <person name="Cepeda A.J."/>
            <person name="Yan W."/>
            <person name="Fan B."/>
            <person name="Jiang Y."/>
            <person name="Adhikari A."/>
            <person name="Zheng C.-J."/>
            <person name="Schuster L."/>
            <person name="Cowan T.M."/>
            <person name="Smanski M.J."/>
            <person name="Chevrette M.G."/>
            <person name="De Carvalho L.P.S."/>
            <person name="Shen B."/>
        </authorList>
    </citation>
    <scope>NUCLEOTIDE SEQUENCE [LARGE SCALE GENOMIC DNA]</scope>
    <source>
        <strain evidence="2 3">NPDC003040</strain>
    </source>
</reference>
<keyword evidence="1" id="KW-0472">Membrane</keyword>
<accession>A0ABW6QXU3</accession>
<comment type="caution">
    <text evidence="2">The sequence shown here is derived from an EMBL/GenBank/DDBJ whole genome shotgun (WGS) entry which is preliminary data.</text>
</comment>
<evidence type="ECO:0000313" key="2">
    <source>
        <dbReference type="EMBL" id="MFF3226088.1"/>
    </source>
</evidence>
<protein>
    <submittedName>
        <fullName evidence="2">Uncharacterized protein</fullName>
    </submittedName>
</protein>